<name>A0A2U8E588_9BACT</name>
<evidence type="ECO:0000313" key="2">
    <source>
        <dbReference type="Proteomes" id="UP000244896"/>
    </source>
</evidence>
<organism evidence="1 2">
    <name type="scientific">Ereboglobus luteus</name>
    <dbReference type="NCBI Taxonomy" id="1796921"/>
    <lineage>
        <taxon>Bacteria</taxon>
        <taxon>Pseudomonadati</taxon>
        <taxon>Verrucomicrobiota</taxon>
        <taxon>Opitutia</taxon>
        <taxon>Opitutales</taxon>
        <taxon>Opitutaceae</taxon>
        <taxon>Ereboglobus</taxon>
    </lineage>
</organism>
<dbReference type="Proteomes" id="UP000244896">
    <property type="component" value="Chromosome"/>
</dbReference>
<dbReference type="KEGG" id="elut:CKA38_12855"/>
<gene>
    <name evidence="1" type="ORF">CKA38_12855</name>
</gene>
<dbReference type="AlphaFoldDB" id="A0A2U8E588"/>
<reference evidence="1 2" key="1">
    <citation type="journal article" date="2018" name="Syst. Appl. Microbiol.">
        <title>Ereboglobus luteus gen. nov. sp. nov. from cockroach guts, and new insights into the oxygen relationship of the genera Opitutus and Didymococcus (Verrucomicrobia: Opitutaceae).</title>
        <authorList>
            <person name="Tegtmeier D."/>
            <person name="Belitz A."/>
            <person name="Radek R."/>
            <person name="Heimerl T."/>
            <person name="Brune A."/>
        </authorList>
    </citation>
    <scope>NUCLEOTIDE SEQUENCE [LARGE SCALE GENOMIC DNA]</scope>
    <source>
        <strain evidence="1 2">Ho45</strain>
    </source>
</reference>
<protein>
    <submittedName>
        <fullName evidence="1">Uncharacterized protein</fullName>
    </submittedName>
</protein>
<dbReference type="EMBL" id="CP023004">
    <property type="protein sequence ID" value="AWI10023.1"/>
    <property type="molecule type" value="Genomic_DNA"/>
</dbReference>
<sequence>MPADRPVWPHTHKAWKTLKAGDKTSKYPNTGTGNALDKIESLYKKIKWAEFKNALSYYKKSDVGLQVFYKTHAKYINPFLKAVGDACKTIRKARGMPGGGRNFAARMEDCAKEFEPDGPYFNSLLGAYERLKPIKASIDSVAEKMTKLSIEQAIRGGPTYEIFSKYAKTAHIEENTDFLKAIFNKEDPYRTYKNFALEINISGPALKNLKSMYDSKKLKLAHFDGAVGEITTLLRTGQHWENAVNAWKNEQYKIRGVKAV</sequence>
<evidence type="ECO:0000313" key="1">
    <source>
        <dbReference type="EMBL" id="AWI10023.1"/>
    </source>
</evidence>
<accession>A0A2U8E588</accession>
<dbReference type="RefSeq" id="WP_108825838.1">
    <property type="nucleotide sequence ID" value="NZ_CP023004.1"/>
</dbReference>
<keyword evidence="2" id="KW-1185">Reference proteome</keyword>
<proteinExistence type="predicted"/>